<gene>
    <name evidence="2" type="ORF">SAMN04487772_11612</name>
</gene>
<feature type="transmembrane region" description="Helical" evidence="1">
    <location>
        <begin position="21"/>
        <end position="39"/>
    </location>
</feature>
<evidence type="ECO:0000313" key="3">
    <source>
        <dbReference type="Proteomes" id="UP000199800"/>
    </source>
</evidence>
<reference evidence="2 3" key="1">
    <citation type="submission" date="2016-10" db="EMBL/GenBank/DDBJ databases">
        <authorList>
            <person name="de Groot N.N."/>
        </authorList>
    </citation>
    <scope>NUCLEOTIDE SEQUENCE [LARGE SCALE GENOMIC DNA]</scope>
    <source>
        <strain evidence="2 3">DSM 1801</strain>
    </source>
</reference>
<proteinExistence type="predicted"/>
<dbReference type="AlphaFoldDB" id="A0A1I0DSE9"/>
<feature type="transmembrane region" description="Helical" evidence="1">
    <location>
        <begin position="228"/>
        <end position="249"/>
    </location>
</feature>
<dbReference type="EMBL" id="FOHN01000016">
    <property type="protein sequence ID" value="SET34695.1"/>
    <property type="molecule type" value="Genomic_DNA"/>
</dbReference>
<protein>
    <submittedName>
        <fullName evidence="2">ABC-2 type transport system permease protein</fullName>
    </submittedName>
</protein>
<feature type="transmembrane region" description="Helical" evidence="1">
    <location>
        <begin position="113"/>
        <end position="139"/>
    </location>
</feature>
<keyword evidence="1" id="KW-0812">Transmembrane</keyword>
<keyword evidence="1" id="KW-1133">Transmembrane helix</keyword>
<name>A0A1I0DSE9_9FIRM</name>
<accession>A0A1I0DSE9</accession>
<dbReference type="GO" id="GO:0005886">
    <property type="term" value="C:plasma membrane"/>
    <property type="evidence" value="ECO:0007669"/>
    <property type="project" value="UniProtKB-SubCell"/>
</dbReference>
<dbReference type="RefSeq" id="WP_092478206.1">
    <property type="nucleotide sequence ID" value="NZ_FOHN01000016.1"/>
</dbReference>
<dbReference type="STRING" id="29364.SAMN04487772_11612"/>
<keyword evidence="3" id="KW-1185">Reference proteome</keyword>
<feature type="transmembrane region" description="Helical" evidence="1">
    <location>
        <begin position="151"/>
        <end position="176"/>
    </location>
</feature>
<evidence type="ECO:0000256" key="1">
    <source>
        <dbReference type="SAM" id="Phobius"/>
    </source>
</evidence>
<evidence type="ECO:0000313" key="2">
    <source>
        <dbReference type="EMBL" id="SET34695.1"/>
    </source>
</evidence>
<dbReference type="GO" id="GO:0140359">
    <property type="term" value="F:ABC-type transporter activity"/>
    <property type="evidence" value="ECO:0007669"/>
    <property type="project" value="InterPro"/>
</dbReference>
<sequence length="254" mass="28919">MMSYRAFVEKEFCENIRSYKMYILIVIFVFLGLLNPITAKMTPVILNTLVEQGVSITIPEPVAIDSWMQFYKNVPNMGIIVFVIVFSGIMSSEYGKGTLINIIAKGLPRRDVVLAKYTVVSLLWTVCYWTCYGVTYIYTGYFWRNSFVHHVVYAAFCLWVFGLFIFSTLILGAVLYRSNYGSMLFTGVFFLCMYLFSMLPKLGKLSPVFLSSCNMRIIQENLDCSDTVLTLGITVLLSVIMVVIAIIVLNKKKL</sequence>
<dbReference type="OrthoDB" id="4187110at2"/>
<feature type="transmembrane region" description="Helical" evidence="1">
    <location>
        <begin position="74"/>
        <end position="92"/>
    </location>
</feature>
<dbReference type="Proteomes" id="UP000199800">
    <property type="component" value="Unassembled WGS sequence"/>
</dbReference>
<organism evidence="2 3">
    <name type="scientific">[Clostridium] polysaccharolyticum</name>
    <dbReference type="NCBI Taxonomy" id="29364"/>
    <lineage>
        <taxon>Bacteria</taxon>
        <taxon>Bacillati</taxon>
        <taxon>Bacillota</taxon>
        <taxon>Clostridia</taxon>
        <taxon>Lachnospirales</taxon>
        <taxon>Lachnospiraceae</taxon>
    </lineage>
</organism>
<keyword evidence="1" id="KW-0472">Membrane</keyword>
<feature type="transmembrane region" description="Helical" evidence="1">
    <location>
        <begin position="183"/>
        <end position="200"/>
    </location>
</feature>